<evidence type="ECO:0000313" key="1">
    <source>
        <dbReference type="EMBL" id="KAG0276135.1"/>
    </source>
</evidence>
<feature type="non-terminal residue" evidence="1">
    <location>
        <position position="182"/>
    </location>
</feature>
<protein>
    <submittedName>
        <fullName evidence="1">Uncharacterized protein</fullName>
    </submittedName>
</protein>
<dbReference type="EMBL" id="JAAAIM010001741">
    <property type="protein sequence ID" value="KAG0276135.1"/>
    <property type="molecule type" value="Genomic_DNA"/>
</dbReference>
<feature type="non-terminal residue" evidence="1">
    <location>
        <position position="1"/>
    </location>
</feature>
<gene>
    <name evidence="1" type="ORF">BGZ96_003454</name>
</gene>
<keyword evidence="2" id="KW-1185">Reference proteome</keyword>
<comment type="caution">
    <text evidence="1">The sequence shown here is derived from an EMBL/GenBank/DDBJ whole genome shotgun (WGS) entry which is preliminary data.</text>
</comment>
<organism evidence="1 2">
    <name type="scientific">Linnemannia gamsii</name>
    <dbReference type="NCBI Taxonomy" id="64522"/>
    <lineage>
        <taxon>Eukaryota</taxon>
        <taxon>Fungi</taxon>
        <taxon>Fungi incertae sedis</taxon>
        <taxon>Mucoromycota</taxon>
        <taxon>Mortierellomycotina</taxon>
        <taxon>Mortierellomycetes</taxon>
        <taxon>Mortierellales</taxon>
        <taxon>Mortierellaceae</taxon>
        <taxon>Linnemannia</taxon>
    </lineage>
</organism>
<sequence length="182" mass="20102">SDWKTMVLKNASLGVRLGYNLPPPTDRPSVALGAVTHISKPYFAPTAAADVAELMWVRVWILFARSRFTGPSTPPPLANLHPWTSLIIVVPLVSSSPRFSTARLTRRPETLSALSGPAWISRYTELARIPTPASPVRWSTIQILSSPKAMVTTKVARVDPDSVVNYESLELRQHQITMHGRI</sequence>
<name>A0ABQ7JJ71_9FUNG</name>
<proteinExistence type="predicted"/>
<dbReference type="Proteomes" id="UP001194696">
    <property type="component" value="Unassembled WGS sequence"/>
</dbReference>
<evidence type="ECO:0000313" key="2">
    <source>
        <dbReference type="Proteomes" id="UP001194696"/>
    </source>
</evidence>
<reference evidence="1 2" key="1">
    <citation type="journal article" date="2020" name="Fungal Divers.">
        <title>Resolving the Mortierellaceae phylogeny through synthesis of multi-gene phylogenetics and phylogenomics.</title>
        <authorList>
            <person name="Vandepol N."/>
            <person name="Liber J."/>
            <person name="Desiro A."/>
            <person name="Na H."/>
            <person name="Kennedy M."/>
            <person name="Barry K."/>
            <person name="Grigoriev I.V."/>
            <person name="Miller A.N."/>
            <person name="O'Donnell K."/>
            <person name="Stajich J.E."/>
            <person name="Bonito G."/>
        </authorList>
    </citation>
    <scope>NUCLEOTIDE SEQUENCE [LARGE SCALE GENOMIC DNA]</scope>
    <source>
        <strain evidence="1 2">AD045</strain>
    </source>
</reference>
<accession>A0ABQ7JJ71</accession>